<name>A0AAW6HLR2_BACOV</name>
<dbReference type="EMBL" id="JAQNZF010000033">
    <property type="protein sequence ID" value="MDC2744552.1"/>
    <property type="molecule type" value="Genomic_DNA"/>
</dbReference>
<dbReference type="Gene3D" id="3.40.50.2000">
    <property type="entry name" value="Glycogen Phosphorylase B"/>
    <property type="match status" value="2"/>
</dbReference>
<dbReference type="GO" id="GO:0016757">
    <property type="term" value="F:glycosyltransferase activity"/>
    <property type="evidence" value="ECO:0007669"/>
    <property type="project" value="InterPro"/>
</dbReference>
<dbReference type="AlphaFoldDB" id="A0AAW6HLR2"/>
<dbReference type="RefSeq" id="WP_061448144.1">
    <property type="nucleotide sequence ID" value="NZ_CAXTIO010000018.1"/>
</dbReference>
<evidence type="ECO:0000313" key="2">
    <source>
        <dbReference type="EMBL" id="MDC2744552.1"/>
    </source>
</evidence>
<sequence length="444" mass="51512">MLNILIDAYAIAPNWGSEQGMGWNWVSNLAKFCNLYIITEGEWQTEIEQSLSAAMMNNMDKTVNPTGLTRHQAENMHFFYLPVSKEVREMCWNQGTWKFYMYYEQWERRAYEKAQEIISELKAESLELKEHREIDVIHKLNMICYREPGYLWKIKNKPFVWGPIGGYAGMTNPYMKDEPIVSLFKENLKNFLNYLTFHFQPRVGKAARRADAIVGAYKETYEALRDVYRPDTVLINETGAFIDETSKPHASDKKELNLLWVGKYDLRKQLGIAIRTMELLKDKKNIHLWVAGNGYPKDVEKYTKMVEDKGLKENVHLMGVVPNVKTREMMKEMDIFFFTSVHDATSTVVPEAISAGLPVVCHDMRGFGVIVDDEIGRKVQPKDPEASAQEFAKIIADLDTERDTLRQLSAGCIDRQREISWEANARKMVKEYEKAVERFKAKKK</sequence>
<reference evidence="2" key="1">
    <citation type="submission" date="2022-10" db="EMBL/GenBank/DDBJ databases">
        <title>Human gut microbiome strain richness.</title>
        <authorList>
            <person name="Chen-Liaw A."/>
        </authorList>
    </citation>
    <scope>NUCLEOTIDE SEQUENCE</scope>
    <source>
        <strain evidence="2">BSD2780120875st1_E1_BSD2780120875_150330</strain>
    </source>
</reference>
<dbReference type="Proteomes" id="UP001219389">
    <property type="component" value="Unassembled WGS sequence"/>
</dbReference>
<accession>A0AAW6HLR2</accession>
<dbReference type="CDD" id="cd03801">
    <property type="entry name" value="GT4_PimA-like"/>
    <property type="match status" value="1"/>
</dbReference>
<protein>
    <submittedName>
        <fullName evidence="2">Glycosyltransferase family 4 protein</fullName>
    </submittedName>
</protein>
<organism evidence="2 3">
    <name type="scientific">Bacteroides ovatus</name>
    <dbReference type="NCBI Taxonomy" id="28116"/>
    <lineage>
        <taxon>Bacteria</taxon>
        <taxon>Pseudomonadati</taxon>
        <taxon>Bacteroidota</taxon>
        <taxon>Bacteroidia</taxon>
        <taxon>Bacteroidales</taxon>
        <taxon>Bacteroidaceae</taxon>
        <taxon>Bacteroides</taxon>
    </lineage>
</organism>
<dbReference type="Pfam" id="PF00534">
    <property type="entry name" value="Glycos_transf_1"/>
    <property type="match status" value="1"/>
</dbReference>
<evidence type="ECO:0000259" key="1">
    <source>
        <dbReference type="Pfam" id="PF00534"/>
    </source>
</evidence>
<dbReference type="PANTHER" id="PTHR12526">
    <property type="entry name" value="GLYCOSYLTRANSFERASE"/>
    <property type="match status" value="1"/>
</dbReference>
<evidence type="ECO:0000313" key="3">
    <source>
        <dbReference type="Proteomes" id="UP001219389"/>
    </source>
</evidence>
<feature type="domain" description="Glycosyl transferase family 1" evidence="1">
    <location>
        <begin position="243"/>
        <end position="400"/>
    </location>
</feature>
<comment type="caution">
    <text evidence="2">The sequence shown here is derived from an EMBL/GenBank/DDBJ whole genome shotgun (WGS) entry which is preliminary data.</text>
</comment>
<dbReference type="SUPFAM" id="SSF53756">
    <property type="entry name" value="UDP-Glycosyltransferase/glycogen phosphorylase"/>
    <property type="match status" value="1"/>
</dbReference>
<gene>
    <name evidence="2" type="ORF">PO382_20260</name>
</gene>
<proteinExistence type="predicted"/>
<dbReference type="InterPro" id="IPR001296">
    <property type="entry name" value="Glyco_trans_1"/>
</dbReference>